<evidence type="ECO:0000313" key="2">
    <source>
        <dbReference type="Proteomes" id="UP000011668"/>
    </source>
</evidence>
<accession>L8WSV3</accession>
<gene>
    <name evidence="1" type="ORF">AG1IA_06173</name>
</gene>
<protein>
    <submittedName>
        <fullName evidence="1">Uncharacterized protein</fullName>
    </submittedName>
</protein>
<keyword evidence="2" id="KW-1185">Reference proteome</keyword>
<evidence type="ECO:0000313" key="1">
    <source>
        <dbReference type="EMBL" id="ELU39798.1"/>
    </source>
</evidence>
<dbReference type="Proteomes" id="UP000011668">
    <property type="component" value="Unassembled WGS sequence"/>
</dbReference>
<dbReference type="AlphaFoldDB" id="L8WSV3"/>
<sequence length="206" mass="22640">MSVSRAHGPSDICPSPCVRPRSFTVARHTHGTRSSSTMSLLPMLELHCLGYAQHVQISLEKFEAPKWIDISPRACERCAARLLFTGTCGDKGLSNAQPWKYSGEYMKMAGAIRARARTELGRPQRTKACRSFPVPRTVRTADGPRSPTGPRTVRLEVVGFSTYIILPVPAPSRICAVEFWRCFPLCSLTGLCPGFIGVGFTGWLPC</sequence>
<proteinExistence type="predicted"/>
<organism evidence="1 2">
    <name type="scientific">Thanatephorus cucumeris (strain AG1-IA)</name>
    <name type="common">Rice sheath blight fungus</name>
    <name type="synonym">Rhizoctonia solani</name>
    <dbReference type="NCBI Taxonomy" id="983506"/>
    <lineage>
        <taxon>Eukaryota</taxon>
        <taxon>Fungi</taxon>
        <taxon>Dikarya</taxon>
        <taxon>Basidiomycota</taxon>
        <taxon>Agaricomycotina</taxon>
        <taxon>Agaricomycetes</taxon>
        <taxon>Cantharellales</taxon>
        <taxon>Ceratobasidiaceae</taxon>
        <taxon>Rhizoctonia</taxon>
        <taxon>Rhizoctonia solani AG-1</taxon>
    </lineage>
</organism>
<dbReference type="HOGENOM" id="CLU_1332724_0_0_1"/>
<reference evidence="1 2" key="1">
    <citation type="journal article" date="2013" name="Nat. Commun.">
        <title>The evolution and pathogenic mechanisms of the rice sheath blight pathogen.</title>
        <authorList>
            <person name="Zheng A."/>
            <person name="Lin R."/>
            <person name="Xu L."/>
            <person name="Qin P."/>
            <person name="Tang C."/>
            <person name="Ai P."/>
            <person name="Zhang D."/>
            <person name="Liu Y."/>
            <person name="Sun Z."/>
            <person name="Feng H."/>
            <person name="Wang Y."/>
            <person name="Chen Y."/>
            <person name="Liang X."/>
            <person name="Fu R."/>
            <person name="Li Q."/>
            <person name="Zhang J."/>
            <person name="Yu X."/>
            <person name="Xie Z."/>
            <person name="Ding L."/>
            <person name="Guan P."/>
            <person name="Tang J."/>
            <person name="Liang Y."/>
            <person name="Wang S."/>
            <person name="Deng Q."/>
            <person name="Li S."/>
            <person name="Zhu J."/>
            <person name="Wang L."/>
            <person name="Liu H."/>
            <person name="Li P."/>
        </authorList>
    </citation>
    <scope>NUCLEOTIDE SEQUENCE [LARGE SCALE GENOMIC DNA]</scope>
    <source>
        <strain evidence="2">AG-1 IA</strain>
    </source>
</reference>
<name>L8WSV3_THACA</name>
<dbReference type="EMBL" id="AFRT01001624">
    <property type="protein sequence ID" value="ELU39798.1"/>
    <property type="molecule type" value="Genomic_DNA"/>
</dbReference>
<comment type="caution">
    <text evidence="1">The sequence shown here is derived from an EMBL/GenBank/DDBJ whole genome shotgun (WGS) entry which is preliminary data.</text>
</comment>